<evidence type="ECO:0000313" key="3">
    <source>
        <dbReference type="EMBL" id="MCJ8210502.1"/>
    </source>
</evidence>
<proteinExistence type="predicted"/>
<feature type="domain" description="Alpha-L-arabinofuranosidase 1 catalytic" evidence="2">
    <location>
        <begin position="124"/>
        <end position="303"/>
    </location>
</feature>
<gene>
    <name evidence="3" type="ORF">MUY27_12360</name>
</gene>
<organism evidence="3 4">
    <name type="scientific">Mucilaginibacter straminoryzae</name>
    <dbReference type="NCBI Taxonomy" id="2932774"/>
    <lineage>
        <taxon>Bacteria</taxon>
        <taxon>Pseudomonadati</taxon>
        <taxon>Bacteroidota</taxon>
        <taxon>Sphingobacteriia</taxon>
        <taxon>Sphingobacteriales</taxon>
        <taxon>Sphingobacteriaceae</taxon>
        <taxon>Mucilaginibacter</taxon>
    </lineage>
</organism>
<evidence type="ECO:0000313" key="4">
    <source>
        <dbReference type="Proteomes" id="UP001139450"/>
    </source>
</evidence>
<dbReference type="SUPFAM" id="SSF51445">
    <property type="entry name" value="(Trans)glycosidases"/>
    <property type="match status" value="1"/>
</dbReference>
<sequence length="577" mass="63043">MNAHLNIKKAWLFFIGATLLFASCKKEDKLQPSDGGNPPPVVTNPGTPDPDAAITQGFFLNDWQPRHISILGYTDAAIPAGTADATVTIDVQNVITKVSPYVFGNNINTYMTQVVTEPVLMNNIAQLNPKILRAPGGSLADAFFWSAPDGQLPADVPAKFLDAQGNQIDPNYWYGKNTAPWTLSIDNYYKVLQQSNATGMITVNYAYARYGTSQNPVATAAHLAADWVRYDKGKTKFWEIGNENYGIWEAGYRIDKTLNKDGQPELLTGGLYGKHFKIFVDSMRKAATEVGTQIKIAAVLNNTDGTGGGVEIPNWNRDVLGEIGNAADFYVVHNYYSPYQENSTAAAILNTPVTVTKELMDYIINSTAAYPKPIALSEWNIQATGSNQNVSNIAGVHLAMTLGEVIKNKFGEASRFNLANNWLNGDDMGMFNIGDEPGAVKWQPRPAFYYQYYFRQFFGDRMVSTTMDTSTDVLAYGSSFSSGEAGIVLVNKGDAAKIISIKLRNFTAGNRYYYYVLNGGTETVFSRKVFINGKGPSRVSGGPDDFQQITPLSAITANGIKVTVPAYGAVYLLAEGK</sequence>
<dbReference type="AlphaFoldDB" id="A0A9X1X3G3"/>
<dbReference type="Gene3D" id="2.60.40.1180">
    <property type="entry name" value="Golgi alpha-mannosidase II"/>
    <property type="match status" value="1"/>
</dbReference>
<keyword evidence="4" id="KW-1185">Reference proteome</keyword>
<evidence type="ECO:0000259" key="2">
    <source>
        <dbReference type="Pfam" id="PF22848"/>
    </source>
</evidence>
<dbReference type="Gene3D" id="3.20.20.80">
    <property type="entry name" value="Glycosidases"/>
    <property type="match status" value="1"/>
</dbReference>
<dbReference type="InterPro" id="IPR013780">
    <property type="entry name" value="Glyco_hydro_b"/>
</dbReference>
<dbReference type="InterPro" id="IPR055235">
    <property type="entry name" value="ASD1_cat"/>
</dbReference>
<dbReference type="PANTHER" id="PTHR43576">
    <property type="entry name" value="ALPHA-L-ARABINOFURANOSIDASE C-RELATED"/>
    <property type="match status" value="1"/>
</dbReference>
<dbReference type="RefSeq" id="WP_245130341.1">
    <property type="nucleotide sequence ID" value="NZ_JALJEJ010000005.1"/>
</dbReference>
<accession>A0A9X1X3G3</accession>
<dbReference type="Proteomes" id="UP001139450">
    <property type="component" value="Unassembled WGS sequence"/>
</dbReference>
<dbReference type="EMBL" id="JALJEJ010000005">
    <property type="protein sequence ID" value="MCJ8210502.1"/>
    <property type="molecule type" value="Genomic_DNA"/>
</dbReference>
<reference evidence="3" key="1">
    <citation type="submission" date="2022-04" db="EMBL/GenBank/DDBJ databases">
        <title>Mucilaginibacter sp. RS28 isolated from freshwater.</title>
        <authorList>
            <person name="Ko S.-R."/>
        </authorList>
    </citation>
    <scope>NUCLEOTIDE SEQUENCE</scope>
    <source>
        <strain evidence="3">RS28</strain>
    </source>
</reference>
<dbReference type="GO" id="GO:0000272">
    <property type="term" value="P:polysaccharide catabolic process"/>
    <property type="evidence" value="ECO:0007669"/>
    <property type="project" value="TreeGrafter"/>
</dbReference>
<name>A0A9X1X3G3_9SPHI</name>
<dbReference type="Pfam" id="PF22848">
    <property type="entry name" value="ASD1_dom"/>
    <property type="match status" value="1"/>
</dbReference>
<protein>
    <submittedName>
        <fullName evidence="3">Alpha-L-arabinofuranosidase</fullName>
    </submittedName>
</protein>
<evidence type="ECO:0000256" key="1">
    <source>
        <dbReference type="SAM" id="MobiDB-lite"/>
    </source>
</evidence>
<comment type="caution">
    <text evidence="3">The sequence shown here is derived from an EMBL/GenBank/DDBJ whole genome shotgun (WGS) entry which is preliminary data.</text>
</comment>
<feature type="region of interest" description="Disordered" evidence="1">
    <location>
        <begin position="29"/>
        <end position="48"/>
    </location>
</feature>
<dbReference type="InterPro" id="IPR017853">
    <property type="entry name" value="GH"/>
</dbReference>
<dbReference type="PANTHER" id="PTHR43576:SF3">
    <property type="entry name" value="ALPHA-L-ARABINOFURANOSIDASE C"/>
    <property type="match status" value="1"/>
</dbReference>